<accession>X1QKN2</accession>
<proteinExistence type="predicted"/>
<dbReference type="AlphaFoldDB" id="X1QKN2"/>
<protein>
    <submittedName>
        <fullName evidence="1">Uncharacterized protein</fullName>
    </submittedName>
</protein>
<comment type="caution">
    <text evidence="1">The sequence shown here is derived from an EMBL/GenBank/DDBJ whole genome shotgun (WGS) entry which is preliminary data.</text>
</comment>
<sequence>MAGWFVTSNDIKVWTATDKRRAEEVLPLLVKKLILASSKPKEINFPSGDAVTTGGWDGILEVEEGNEFIPAGKSGWELSTNSVVKSKADADYQKRTQSPESLVPRESTFVFVTSRPWARRDTWVMAKKATGEWKDVKGINADTLESWLEVCPSVHRWFASLLGKRSGELWDMEQAWGALSNTTELPLTT</sequence>
<reference evidence="1" key="1">
    <citation type="journal article" date="2014" name="Front. Microbiol.">
        <title>High frequency of phylogenetically diverse reductive dehalogenase-homologous genes in deep subseafloor sedimentary metagenomes.</title>
        <authorList>
            <person name="Kawai M."/>
            <person name="Futagami T."/>
            <person name="Toyoda A."/>
            <person name="Takaki Y."/>
            <person name="Nishi S."/>
            <person name="Hori S."/>
            <person name="Arai W."/>
            <person name="Tsubouchi T."/>
            <person name="Morono Y."/>
            <person name="Uchiyama I."/>
            <person name="Ito T."/>
            <person name="Fujiyama A."/>
            <person name="Inagaki F."/>
            <person name="Takami H."/>
        </authorList>
    </citation>
    <scope>NUCLEOTIDE SEQUENCE</scope>
    <source>
        <strain evidence="1">Expedition CK06-06</strain>
    </source>
</reference>
<evidence type="ECO:0000313" key="1">
    <source>
        <dbReference type="EMBL" id="GAI55371.1"/>
    </source>
</evidence>
<gene>
    <name evidence="1" type="ORF">S06H3_53236</name>
</gene>
<feature type="non-terminal residue" evidence="1">
    <location>
        <position position="189"/>
    </location>
</feature>
<organism evidence="1">
    <name type="scientific">marine sediment metagenome</name>
    <dbReference type="NCBI Taxonomy" id="412755"/>
    <lineage>
        <taxon>unclassified sequences</taxon>
        <taxon>metagenomes</taxon>
        <taxon>ecological metagenomes</taxon>
    </lineage>
</organism>
<name>X1QKN2_9ZZZZ</name>
<dbReference type="EMBL" id="BARV01033927">
    <property type="protein sequence ID" value="GAI55371.1"/>
    <property type="molecule type" value="Genomic_DNA"/>
</dbReference>